<keyword evidence="4" id="KW-1185">Reference proteome</keyword>
<comment type="caution">
    <text evidence="3">The sequence shown here is derived from an EMBL/GenBank/DDBJ whole genome shotgun (WGS) entry which is preliminary data.</text>
</comment>
<sequence>MRSFSLLLLPALLASTASAGVDLKETCDKLDGIVGSCTGTYQHPIGAVAKKCTSGGTTRTCGVTIRTETRYLCAAVRSGMSNNNDGERFIQKSEGLCSYLPAMKLLSNAENFYPMFEYGDVSSASNRGIVDTLHNIDRGIRDDNLPIGDNRRSVLNGFGSETSSGIFVVRAADATMDIYRKFRRAIDDCYNGSGCDQTEIGYFFADYIDTCDDILDGALYKQFKTWLSLFSSIETKIAAVKTASKNLQTRLKTASTKISSVKSSACKNGACNGSVATKFLKQVSDSLAAFKALDATTAAADKASKAIAPTVSQVNEAIRGLYYAPDNQLLADMVNFGEIHELGNIILGFKITKAMPDIAVKLKKEIIPIILLTKFSSKGSTASKSLDTVLATDWNKKKDLFKTPAAQKVRDGFISIQGTMKKELRDSLNTLNKEVKALDDLLNKFELRKKNLNWSYSSEAVKRYTVNAVNLPCKSSYTESFTVEGYTDTYTYPIFESCLYGPEVVYLPNHHIPYLKWSFYTP</sequence>
<feature type="coiled-coil region" evidence="1">
    <location>
        <begin position="421"/>
        <end position="448"/>
    </location>
</feature>
<feature type="chain" id="PRO_5046576250" evidence="2">
    <location>
        <begin position="20"/>
        <end position="522"/>
    </location>
</feature>
<evidence type="ECO:0000313" key="4">
    <source>
        <dbReference type="Proteomes" id="UP001498476"/>
    </source>
</evidence>
<feature type="signal peptide" evidence="2">
    <location>
        <begin position="1"/>
        <end position="19"/>
    </location>
</feature>
<gene>
    <name evidence="3" type="ORF">QQX98_010833</name>
</gene>
<evidence type="ECO:0000313" key="3">
    <source>
        <dbReference type="EMBL" id="KAK7403420.1"/>
    </source>
</evidence>
<accession>A0ABR1GNC1</accession>
<keyword evidence="2" id="KW-0732">Signal</keyword>
<reference evidence="3 4" key="1">
    <citation type="journal article" date="2025" name="Microbiol. Resour. Announc.">
        <title>Draft genome sequences for Neonectria magnoliae and Neonectria punicea, canker pathogens of Liriodendron tulipifera and Acer saccharum in West Virginia.</title>
        <authorList>
            <person name="Petronek H.M."/>
            <person name="Kasson M.T."/>
            <person name="Metheny A.M."/>
            <person name="Stauder C.M."/>
            <person name="Lovett B."/>
            <person name="Lynch S.C."/>
            <person name="Garnas J.R."/>
            <person name="Kasson L.R."/>
            <person name="Stajich J.E."/>
        </authorList>
    </citation>
    <scope>NUCLEOTIDE SEQUENCE [LARGE SCALE GENOMIC DNA]</scope>
    <source>
        <strain evidence="3 4">NRRL 64653</strain>
    </source>
</reference>
<protein>
    <submittedName>
        <fullName evidence="3">Uncharacterized protein</fullName>
    </submittedName>
</protein>
<organism evidence="3 4">
    <name type="scientific">Neonectria punicea</name>
    <dbReference type="NCBI Taxonomy" id="979145"/>
    <lineage>
        <taxon>Eukaryota</taxon>
        <taxon>Fungi</taxon>
        <taxon>Dikarya</taxon>
        <taxon>Ascomycota</taxon>
        <taxon>Pezizomycotina</taxon>
        <taxon>Sordariomycetes</taxon>
        <taxon>Hypocreomycetidae</taxon>
        <taxon>Hypocreales</taxon>
        <taxon>Nectriaceae</taxon>
        <taxon>Neonectria</taxon>
    </lineage>
</organism>
<evidence type="ECO:0000256" key="1">
    <source>
        <dbReference type="SAM" id="Coils"/>
    </source>
</evidence>
<evidence type="ECO:0000256" key="2">
    <source>
        <dbReference type="SAM" id="SignalP"/>
    </source>
</evidence>
<proteinExistence type="predicted"/>
<dbReference type="EMBL" id="JAZAVJ010000247">
    <property type="protein sequence ID" value="KAK7403420.1"/>
    <property type="molecule type" value="Genomic_DNA"/>
</dbReference>
<keyword evidence="1" id="KW-0175">Coiled coil</keyword>
<dbReference type="Proteomes" id="UP001498476">
    <property type="component" value="Unassembled WGS sequence"/>
</dbReference>
<name>A0ABR1GNC1_9HYPO</name>